<reference evidence="3" key="1">
    <citation type="submission" date="2021-01" db="EMBL/GenBank/DDBJ databases">
        <authorList>
            <person name="Eckstrom K.M.E."/>
        </authorList>
    </citation>
    <scope>NUCLEOTIDE SEQUENCE</scope>
    <source>
        <strain evidence="3">UVCC 0001</strain>
    </source>
</reference>
<gene>
    <name evidence="3" type="ORF">QBZ16_003211</name>
</gene>
<dbReference type="Gene3D" id="1.10.555.10">
    <property type="entry name" value="Rho GTPase activation protein"/>
    <property type="match status" value="1"/>
</dbReference>
<dbReference type="GO" id="GO:0007165">
    <property type="term" value="P:signal transduction"/>
    <property type="evidence" value="ECO:0007669"/>
    <property type="project" value="InterPro"/>
</dbReference>
<proteinExistence type="predicted"/>
<evidence type="ECO:0000313" key="3">
    <source>
        <dbReference type="EMBL" id="KAK2078371.1"/>
    </source>
</evidence>
<evidence type="ECO:0000313" key="4">
    <source>
        <dbReference type="Proteomes" id="UP001255856"/>
    </source>
</evidence>
<keyword evidence="4" id="KW-1185">Reference proteome</keyword>
<dbReference type="SUPFAM" id="SSF48350">
    <property type="entry name" value="GTPase activation domain, GAP"/>
    <property type="match status" value="1"/>
</dbReference>
<dbReference type="Proteomes" id="UP001255856">
    <property type="component" value="Unassembled WGS sequence"/>
</dbReference>
<sequence length="254" mass="27524">MHCPDLFTGSAGVDGKVVLELRTGYEAGKRPLKSIDANVSPLTVANLLLYSLSLLPESPLDRHDLAGLQVSTPMGDAATAADESQQAALHDLVMSLPRAHALLLRSVCEVLHHHWINQADREVALRALSLVFTPLLWGPDREGDGGAHAWAATARLIAEFRAVFLRPRELRRFEEDEEQPEAAAEACPLGRHDADFMTLLDSLLGDLLHRSLFDDADDKRGASCPLALEPRSPSGVLAMEEPSSPSDDDESLGS</sequence>
<evidence type="ECO:0000259" key="2">
    <source>
        <dbReference type="PROSITE" id="PS50238"/>
    </source>
</evidence>
<dbReference type="AlphaFoldDB" id="A0AAD9IIJ6"/>
<dbReference type="PROSITE" id="PS50238">
    <property type="entry name" value="RHOGAP"/>
    <property type="match status" value="1"/>
</dbReference>
<comment type="caution">
    <text evidence="3">The sequence shown here is derived from an EMBL/GenBank/DDBJ whole genome shotgun (WGS) entry which is preliminary data.</text>
</comment>
<name>A0AAD9IIJ6_PROWI</name>
<feature type="domain" description="Rho-GAP" evidence="2">
    <location>
        <begin position="1"/>
        <end position="164"/>
    </location>
</feature>
<evidence type="ECO:0000256" key="1">
    <source>
        <dbReference type="SAM" id="MobiDB-lite"/>
    </source>
</evidence>
<protein>
    <recommendedName>
        <fullName evidence="2">Rho-GAP domain-containing protein</fullName>
    </recommendedName>
</protein>
<dbReference type="InterPro" id="IPR008936">
    <property type="entry name" value="Rho_GTPase_activation_prot"/>
</dbReference>
<dbReference type="InterPro" id="IPR000198">
    <property type="entry name" value="RhoGAP_dom"/>
</dbReference>
<feature type="region of interest" description="Disordered" evidence="1">
    <location>
        <begin position="223"/>
        <end position="254"/>
    </location>
</feature>
<dbReference type="EMBL" id="JASFZW010000004">
    <property type="protein sequence ID" value="KAK2078371.1"/>
    <property type="molecule type" value="Genomic_DNA"/>
</dbReference>
<dbReference type="Pfam" id="PF00620">
    <property type="entry name" value="RhoGAP"/>
    <property type="match status" value="1"/>
</dbReference>
<accession>A0AAD9IIJ6</accession>
<organism evidence="3 4">
    <name type="scientific">Prototheca wickerhamii</name>
    <dbReference type="NCBI Taxonomy" id="3111"/>
    <lineage>
        <taxon>Eukaryota</taxon>
        <taxon>Viridiplantae</taxon>
        <taxon>Chlorophyta</taxon>
        <taxon>core chlorophytes</taxon>
        <taxon>Trebouxiophyceae</taxon>
        <taxon>Chlorellales</taxon>
        <taxon>Chlorellaceae</taxon>
        <taxon>Prototheca</taxon>
    </lineage>
</organism>